<evidence type="ECO:0000313" key="1">
    <source>
        <dbReference type="EMBL" id="AFZ78909.1"/>
    </source>
</evidence>
<dbReference type="RefSeq" id="XP_004828575.1">
    <property type="nucleotide sequence ID" value="XM_004828518.1"/>
</dbReference>
<dbReference type="VEuPathDB" id="PiroplasmaDB:BEWA_017500"/>
<organism evidence="1 2">
    <name type="scientific">Theileria equi strain WA</name>
    <dbReference type="NCBI Taxonomy" id="1537102"/>
    <lineage>
        <taxon>Eukaryota</taxon>
        <taxon>Sar</taxon>
        <taxon>Alveolata</taxon>
        <taxon>Apicomplexa</taxon>
        <taxon>Aconoidasida</taxon>
        <taxon>Piroplasmida</taxon>
        <taxon>Theileriidae</taxon>
        <taxon>Theileria</taxon>
    </lineage>
</organism>
<dbReference type="EMBL" id="CP001669">
    <property type="protein sequence ID" value="AFZ78909.1"/>
    <property type="molecule type" value="Genomic_DNA"/>
</dbReference>
<name>L0AVK5_THEEQ</name>
<dbReference type="KEGG" id="beq:BEWA_017500"/>
<dbReference type="Proteomes" id="UP000031512">
    <property type="component" value="Chromosome 1"/>
</dbReference>
<reference evidence="1 2" key="1">
    <citation type="journal article" date="2012" name="BMC Genomics">
        <title>Comparative genomic analysis and phylogenetic position of Theileria equi.</title>
        <authorList>
            <person name="Kappmeyer L.S."/>
            <person name="Thiagarajan M."/>
            <person name="Herndon D.R."/>
            <person name="Ramsay J.D."/>
            <person name="Caler E."/>
            <person name="Djikeng A."/>
            <person name="Gillespie J.J."/>
            <person name="Lau A.O."/>
            <person name="Roalson E.H."/>
            <person name="Silva J.C."/>
            <person name="Silva M.G."/>
            <person name="Suarez C.E."/>
            <person name="Ueti M.W."/>
            <person name="Nene V.M."/>
            <person name="Mealey R.H."/>
            <person name="Knowles D.P."/>
            <person name="Brayton K.A."/>
        </authorList>
    </citation>
    <scope>NUCLEOTIDE SEQUENCE [LARGE SCALE GENOMIC DNA]</scope>
    <source>
        <strain evidence="1 2">WA</strain>
    </source>
</reference>
<dbReference type="Pfam" id="PF04385">
    <property type="entry name" value="FAINT"/>
    <property type="match status" value="1"/>
</dbReference>
<protein>
    <submittedName>
        <fullName evidence="1">Uncharacterized protein</fullName>
    </submittedName>
</protein>
<gene>
    <name evidence="1" type="ORF">BEWA_017500</name>
</gene>
<evidence type="ECO:0000313" key="2">
    <source>
        <dbReference type="Proteomes" id="UP000031512"/>
    </source>
</evidence>
<keyword evidence="2" id="KW-1185">Reference proteome</keyword>
<proteinExistence type="predicted"/>
<dbReference type="AlphaFoldDB" id="L0AVK5"/>
<sequence length="326" mass="37570">MSDSAPAVTATEFVPKIPGKEDLGPKDVELCLFGPNPDLPRFIYYGVRFGTAYEAELTPGVGDRMLKVSNKSFVFWEPKEEGETATSFFVFFSYQPFQIVKLTYAKADGSLHYLFFKGDISDLNFPGTWEVITEEEYNTLYLEAKRPASFEKDVVLDLAKCEKHPETTQEGVYLDRNFNGYIHLLNYTALYGNKITKLMDGEHEVWVAKPGELCFTIFSPLINGRADKIRLINLADGKFHHKFYVRVEGKLTEVNAAAYYYDFNNYPFLGDIELNLNAEKFEKLCVIKGETFGVCYDLYMLSRLRMMQRLLEGDEVIWVRQEGHRW</sequence>
<dbReference type="InterPro" id="IPR007480">
    <property type="entry name" value="DUF529"/>
</dbReference>
<dbReference type="GeneID" id="15806770"/>
<accession>L0AVK5</accession>